<evidence type="ECO:0000313" key="1">
    <source>
        <dbReference type="EMBL" id="MDV7136786.1"/>
    </source>
</evidence>
<name>A0ABU4EZW5_WILMA</name>
<proteinExistence type="predicted"/>
<comment type="caution">
    <text evidence="1">The sequence shown here is derived from an EMBL/GenBank/DDBJ whole genome shotgun (WGS) entry which is preliminary data.</text>
</comment>
<keyword evidence="2" id="KW-1185">Reference proteome</keyword>
<organism evidence="1 2">
    <name type="scientific">Williamsia marianensis</name>
    <dbReference type="NCBI Taxonomy" id="85044"/>
    <lineage>
        <taxon>Bacteria</taxon>
        <taxon>Bacillati</taxon>
        <taxon>Actinomycetota</taxon>
        <taxon>Actinomycetes</taxon>
        <taxon>Mycobacteriales</taxon>
        <taxon>Nocardiaceae</taxon>
        <taxon>Williamsia</taxon>
    </lineage>
</organism>
<accession>A0ABU4EZW5</accession>
<dbReference type="EMBL" id="JAWLUM010000005">
    <property type="protein sequence ID" value="MDV7136786.1"/>
    <property type="molecule type" value="Genomic_DNA"/>
</dbReference>
<protein>
    <submittedName>
        <fullName evidence="1">Uncharacterized protein</fullName>
    </submittedName>
</protein>
<gene>
    <name evidence="1" type="ORF">R4198_24085</name>
</gene>
<evidence type="ECO:0000313" key="2">
    <source>
        <dbReference type="Proteomes" id="UP001185792"/>
    </source>
</evidence>
<dbReference type="RefSeq" id="WP_317714755.1">
    <property type="nucleotide sequence ID" value="NZ_JAWLUM010000005.1"/>
</dbReference>
<dbReference type="Proteomes" id="UP001185792">
    <property type="component" value="Unassembled WGS sequence"/>
</dbReference>
<reference evidence="1 2" key="1">
    <citation type="submission" date="2023-10" db="EMBL/GenBank/DDBJ databases">
        <title>Development of a sustainable strategy for remediation of hydrocarbon-contaminated territories based on the waste exchange concept.</title>
        <authorList>
            <person name="Krivoruchko A."/>
        </authorList>
    </citation>
    <scope>NUCLEOTIDE SEQUENCE [LARGE SCALE GENOMIC DNA]</scope>
    <source>
        <strain evidence="1 2">IEGM 1236</strain>
    </source>
</reference>
<sequence>MTEHPIPRQQHDDKAAAVIPLHRKNELIASLAQGGPLSQRALYTFRHQSGHWPNGRRTIATGTWDRSLRTHTEQSLADLARTWPPHSPIALVVENVITPAERTCHSDNTIGIDIASTNCLVLPLPPTTSAELIANTLWESDNNPLNAFIFDLRCPLSHTAGPTSFGALRAVVCASNHGQHLLLWLPDNTDV</sequence>